<comment type="caution">
    <text evidence="2">The sequence shown here is derived from an EMBL/GenBank/DDBJ whole genome shotgun (WGS) entry which is preliminary data.</text>
</comment>
<evidence type="ECO:0008006" key="4">
    <source>
        <dbReference type="Google" id="ProtNLM"/>
    </source>
</evidence>
<evidence type="ECO:0000256" key="1">
    <source>
        <dbReference type="SAM" id="MobiDB-lite"/>
    </source>
</evidence>
<evidence type="ECO:0000313" key="2">
    <source>
        <dbReference type="EMBL" id="KAJ4966561.1"/>
    </source>
</evidence>
<dbReference type="AlphaFoldDB" id="A0A9Q0K9Z6"/>
<name>A0A9Q0K9Z6_9MAGN</name>
<evidence type="ECO:0000313" key="3">
    <source>
        <dbReference type="Proteomes" id="UP001141806"/>
    </source>
</evidence>
<accession>A0A9Q0K9Z6</accession>
<protein>
    <recommendedName>
        <fullName evidence="4">DUF4283 domain-containing protein</fullName>
    </recommendedName>
</protein>
<dbReference type="Proteomes" id="UP001141806">
    <property type="component" value="Unassembled WGS sequence"/>
</dbReference>
<feature type="region of interest" description="Disordered" evidence="1">
    <location>
        <begin position="85"/>
        <end position="107"/>
    </location>
</feature>
<reference evidence="2" key="1">
    <citation type="journal article" date="2023" name="Plant J.">
        <title>The genome of the king protea, Protea cynaroides.</title>
        <authorList>
            <person name="Chang J."/>
            <person name="Duong T.A."/>
            <person name="Schoeman C."/>
            <person name="Ma X."/>
            <person name="Roodt D."/>
            <person name="Barker N."/>
            <person name="Li Z."/>
            <person name="Van de Peer Y."/>
            <person name="Mizrachi E."/>
        </authorList>
    </citation>
    <scope>NUCLEOTIDE SEQUENCE</scope>
    <source>
        <tissue evidence="2">Young leaves</tissue>
    </source>
</reference>
<organism evidence="2 3">
    <name type="scientific">Protea cynaroides</name>
    <dbReference type="NCBI Taxonomy" id="273540"/>
    <lineage>
        <taxon>Eukaryota</taxon>
        <taxon>Viridiplantae</taxon>
        <taxon>Streptophyta</taxon>
        <taxon>Embryophyta</taxon>
        <taxon>Tracheophyta</taxon>
        <taxon>Spermatophyta</taxon>
        <taxon>Magnoliopsida</taxon>
        <taxon>Proteales</taxon>
        <taxon>Proteaceae</taxon>
        <taxon>Protea</taxon>
    </lineage>
</organism>
<sequence length="239" mass="26380">MELQLHNNGVQEVPIWINLPGLPLHLWNTKSVIRSRLAFARILVNFSAKEEVKEWVKIKDDYGNSFFQKVASHLINTSLGQWIPVDGRKNGPEKQLDKRNQGAESTQALPTKRVEFSAVRGASQNPNGIGMVQAASYSSKGFLLRGQGGVPYEGLEAGQIVSSVTQPSFDQLILGGSVVMLFYVINKKLSDMPVAAAGRLQITNTMVVAQSHEISWSVEMMVECLGQEGFGCPKRNVRR</sequence>
<dbReference type="EMBL" id="JAMYWD010000007">
    <property type="protein sequence ID" value="KAJ4966561.1"/>
    <property type="molecule type" value="Genomic_DNA"/>
</dbReference>
<gene>
    <name evidence="2" type="ORF">NE237_018410</name>
</gene>
<dbReference type="OrthoDB" id="913888at2759"/>
<keyword evidence="3" id="KW-1185">Reference proteome</keyword>
<feature type="compositionally biased region" description="Basic and acidic residues" evidence="1">
    <location>
        <begin position="86"/>
        <end position="101"/>
    </location>
</feature>
<proteinExistence type="predicted"/>